<dbReference type="InterPro" id="IPR050570">
    <property type="entry name" value="Cell_wall_metabolism_enzyme"/>
</dbReference>
<feature type="domain" description="M23ase beta-sheet core" evidence="8">
    <location>
        <begin position="296"/>
        <end position="392"/>
    </location>
</feature>
<reference evidence="10 11" key="1">
    <citation type="submission" date="2015-11" db="EMBL/GenBank/DDBJ databases">
        <title>Genomic analysis of 38 Legionella species identifies large and diverse effector repertoires.</title>
        <authorList>
            <person name="Burstein D."/>
            <person name="Amaro F."/>
            <person name="Zusman T."/>
            <person name="Lifshitz Z."/>
            <person name="Cohen O."/>
            <person name="Gilbert J.A."/>
            <person name="Pupko T."/>
            <person name="Shuman H.A."/>
            <person name="Segal G."/>
        </authorList>
    </citation>
    <scope>NUCLEOTIDE SEQUENCE [LARGE SCALE GENOMIC DNA]</scope>
    <source>
        <strain evidence="10 11">ATCC 49504</strain>
    </source>
</reference>
<keyword evidence="3" id="KW-0645">Protease</keyword>
<dbReference type="AlphaFoldDB" id="A0A0W0U5W8"/>
<comment type="caution">
    <text evidence="10">The sequence shown here is derived from an EMBL/GenBank/DDBJ whole genome shotgun (WGS) entry which is preliminary data.</text>
</comment>
<keyword evidence="5" id="KW-0378">Hydrolase</keyword>
<dbReference type="PATRIC" id="fig|45065.4.peg.606"/>
<dbReference type="PANTHER" id="PTHR21666">
    <property type="entry name" value="PEPTIDASE-RELATED"/>
    <property type="match status" value="1"/>
</dbReference>
<sequence length="442" mass="50104">MDHIRYARKKHAAKQSRLLPALALLLACALPFILVKTFSNHKSSMHTSKPLTLPKPSQKAEIIAKSRKESAWTVVTARERDTLGAIFNREGISAKTLQAILQDNPHARSLTSIKPNQQLQLLVRDNILQKIIFPLTTTQFLVVWRDGDRYRTKVNTRKMNSHSHYVTATVNGSLYGTAKRLNIPYRLVHQMTEIFNWQIDFARDVRAGDRFTIIYKAFYIEDKQVGTGEIEAVSYTNRGKVYQAIRHVNANGDAGYYTPEGNGLQKAFSRYPINFSHISSTFSMNRFHPILRYNRPHKGVDLAARIGTPIHATGDGRVEWIGRHSGYGNMIKIKHDRNMSSLYAHMLKFQKGLVRGARVKRGQVIGYVGQSGLASGPHCHYEFRINDTPRNPTTVDLPRSASVPAREMTAFRANAMTLLAHLKLFEDARIASEERSEKQKKA</sequence>
<evidence type="ECO:0000313" key="10">
    <source>
        <dbReference type="EMBL" id="KTD03067.1"/>
    </source>
</evidence>
<dbReference type="GO" id="GO:0030313">
    <property type="term" value="C:cell envelope"/>
    <property type="evidence" value="ECO:0007669"/>
    <property type="project" value="UniProtKB-SubCell"/>
</dbReference>
<gene>
    <name evidence="10" type="ORF">Lgee_0565</name>
</gene>
<dbReference type="STRING" id="45065.Lgee_0565"/>
<organism evidence="10 11">
    <name type="scientific">Legionella geestiana</name>
    <dbReference type="NCBI Taxonomy" id="45065"/>
    <lineage>
        <taxon>Bacteria</taxon>
        <taxon>Pseudomonadati</taxon>
        <taxon>Pseudomonadota</taxon>
        <taxon>Gammaproteobacteria</taxon>
        <taxon>Legionellales</taxon>
        <taxon>Legionellaceae</taxon>
        <taxon>Legionella</taxon>
    </lineage>
</organism>
<accession>A0A0W0U5W8</accession>
<evidence type="ECO:0000256" key="5">
    <source>
        <dbReference type="ARBA" id="ARBA00022801"/>
    </source>
</evidence>
<evidence type="ECO:0000313" key="11">
    <source>
        <dbReference type="Proteomes" id="UP000054785"/>
    </source>
</evidence>
<evidence type="ECO:0000256" key="3">
    <source>
        <dbReference type="ARBA" id="ARBA00022670"/>
    </source>
</evidence>
<comment type="subcellular location">
    <subcellularLocation>
        <location evidence="2">Cell envelope</location>
    </subcellularLocation>
</comment>
<protein>
    <submittedName>
        <fullName evidence="10">M23/M37 family transporter peptidase</fullName>
    </submittedName>
</protein>
<feature type="domain" description="Csd3-like second N-terminal" evidence="9">
    <location>
        <begin position="163"/>
        <end position="282"/>
    </location>
</feature>
<dbReference type="Proteomes" id="UP000054785">
    <property type="component" value="Unassembled WGS sequence"/>
</dbReference>
<evidence type="ECO:0000256" key="2">
    <source>
        <dbReference type="ARBA" id="ARBA00004196"/>
    </source>
</evidence>
<keyword evidence="4" id="KW-0479">Metal-binding</keyword>
<name>A0A0W0U5W8_9GAMM</name>
<dbReference type="CDD" id="cd12797">
    <property type="entry name" value="M23_peptidase"/>
    <property type="match status" value="1"/>
</dbReference>
<dbReference type="InterPro" id="IPR011055">
    <property type="entry name" value="Dup_hybrid_motif"/>
</dbReference>
<dbReference type="SUPFAM" id="SSF51261">
    <property type="entry name" value="Duplicated hybrid motif"/>
    <property type="match status" value="1"/>
</dbReference>
<dbReference type="InterPro" id="IPR016047">
    <property type="entry name" value="M23ase_b-sheet_dom"/>
</dbReference>
<keyword evidence="7" id="KW-0482">Metalloprotease</keyword>
<dbReference type="GO" id="GO:0046872">
    <property type="term" value="F:metal ion binding"/>
    <property type="evidence" value="ECO:0007669"/>
    <property type="project" value="UniProtKB-KW"/>
</dbReference>
<dbReference type="GO" id="GO:0006508">
    <property type="term" value="P:proteolysis"/>
    <property type="evidence" value="ECO:0007669"/>
    <property type="project" value="UniProtKB-KW"/>
</dbReference>
<keyword evidence="11" id="KW-1185">Reference proteome</keyword>
<keyword evidence="6" id="KW-0862">Zinc</keyword>
<evidence type="ECO:0000259" key="8">
    <source>
        <dbReference type="Pfam" id="PF01551"/>
    </source>
</evidence>
<dbReference type="PANTHER" id="PTHR21666:SF288">
    <property type="entry name" value="CELL DIVISION PROTEIN YTFB"/>
    <property type="match status" value="1"/>
</dbReference>
<evidence type="ECO:0000256" key="1">
    <source>
        <dbReference type="ARBA" id="ARBA00001947"/>
    </source>
</evidence>
<dbReference type="OrthoDB" id="9805070at2"/>
<evidence type="ECO:0000256" key="4">
    <source>
        <dbReference type="ARBA" id="ARBA00022723"/>
    </source>
</evidence>
<dbReference type="EMBL" id="LNYC01000013">
    <property type="protein sequence ID" value="KTD03067.1"/>
    <property type="molecule type" value="Genomic_DNA"/>
</dbReference>
<dbReference type="InterPro" id="IPR045834">
    <property type="entry name" value="Csd3_N2"/>
</dbReference>
<evidence type="ECO:0000256" key="7">
    <source>
        <dbReference type="ARBA" id="ARBA00023049"/>
    </source>
</evidence>
<comment type="cofactor">
    <cofactor evidence="1">
        <name>Zn(2+)</name>
        <dbReference type="ChEBI" id="CHEBI:29105"/>
    </cofactor>
</comment>
<evidence type="ECO:0000256" key="6">
    <source>
        <dbReference type="ARBA" id="ARBA00022833"/>
    </source>
</evidence>
<dbReference type="Gene3D" id="2.70.70.10">
    <property type="entry name" value="Glucose Permease (Domain IIA)"/>
    <property type="match status" value="1"/>
</dbReference>
<dbReference type="RefSeq" id="WP_028386799.1">
    <property type="nucleotide sequence ID" value="NZ_CAAAHN010000031.1"/>
</dbReference>
<evidence type="ECO:0000259" key="9">
    <source>
        <dbReference type="Pfam" id="PF19425"/>
    </source>
</evidence>
<dbReference type="Pfam" id="PF19425">
    <property type="entry name" value="Csd3_N2"/>
    <property type="match status" value="1"/>
</dbReference>
<dbReference type="Pfam" id="PF01551">
    <property type="entry name" value="Peptidase_M23"/>
    <property type="match status" value="1"/>
</dbReference>
<dbReference type="PROSITE" id="PS51257">
    <property type="entry name" value="PROKAR_LIPOPROTEIN"/>
    <property type="match status" value="1"/>
</dbReference>
<dbReference type="GO" id="GO:0004222">
    <property type="term" value="F:metalloendopeptidase activity"/>
    <property type="evidence" value="ECO:0007669"/>
    <property type="project" value="TreeGrafter"/>
</dbReference>
<dbReference type="Gene3D" id="3.10.450.350">
    <property type="match status" value="2"/>
</dbReference>
<proteinExistence type="predicted"/>